<keyword evidence="2 4" id="KW-0813">Transport</keyword>
<sequence>MSEVLSKLKKYKIIFNLPSNIKENTSKNDFKKVVHDYSKAKFFFKTQKQQTDSIFKPLTENFELQIGNLRRDLMDRLKIPADFQIIFERKLLAIDEMELIEFLIELDCETDPAWFYLTEMHKCAKDLLELCVTEFSTKRIQIEQQRSRQMDMDAKYQEIVAKESKTDPEVNEEKKLNSNQVEINESFDKLIHLEVLATIQRTCEILEFILPDFYQLAQHILSGKFYRKKSKLHVFQLHNRAQTETKIIDLLNTLYYEFQTKADYHFTLLTKDRSTLCSCVNRVLKCHDKLSSKASSQSFLSSFESYAKELREHIIRDTWIKCKEEVDFIWIKEQWQLVSNDRSRVTYIPYLFREIISRTISLTSQFLRPDDTMRPVISDLFISCMTAFCDNLHKLGFDPNTDDRMLLMVLGNISYTRQVVKKELMDAFAESFARAKPLSIATQEESEKVDESERADESAATTETYDDDDDDDEDEDESDVGSYSIDTLTISSPNAVEMQKKIKEMVSQFSSDERWEHLDQMYELLASLVLNRYVSVTARTLVKFVEKGVLLSGYNWKDAPRPMTVRPFVLKVLLSLSLSHSRICGIDSAYADRVFGGLTERIAEILSEYLVGHEKISENGAFQMDIEIAFISRALKKFENERSKTLFMHLCDRLSELSGYRPDSSSKKSIKENILNDMQEKTRLQLNCFQDDE</sequence>
<dbReference type="Proteomes" id="UP001431209">
    <property type="component" value="Unassembled WGS sequence"/>
</dbReference>
<feature type="compositionally biased region" description="Acidic residues" evidence="5">
    <location>
        <begin position="464"/>
        <end position="479"/>
    </location>
</feature>
<comment type="subunit">
    <text evidence="4">Component of the exocyst complex.</text>
</comment>
<name>A0AAW2Z2Q7_9EUKA</name>
<reference evidence="7 8" key="1">
    <citation type="submission" date="2024-03" db="EMBL/GenBank/DDBJ databases">
        <title>The Acrasis kona genome and developmental transcriptomes reveal deep origins of eukaryotic multicellular pathways.</title>
        <authorList>
            <person name="Sheikh S."/>
            <person name="Fu C.-J."/>
            <person name="Brown M.W."/>
            <person name="Baldauf S.L."/>
        </authorList>
    </citation>
    <scope>NUCLEOTIDE SEQUENCE [LARGE SCALE GENOMIC DNA]</scope>
    <source>
        <strain evidence="7 8">ATCC MYA-3509</strain>
    </source>
</reference>
<dbReference type="GO" id="GO:0006887">
    <property type="term" value="P:exocytosis"/>
    <property type="evidence" value="ECO:0007669"/>
    <property type="project" value="UniProtKB-KW"/>
</dbReference>
<dbReference type="EMBL" id="JAOPGA020000925">
    <property type="protein sequence ID" value="KAL0483051.1"/>
    <property type="molecule type" value="Genomic_DNA"/>
</dbReference>
<protein>
    <recommendedName>
        <fullName evidence="4">Exocyst complex component</fullName>
    </recommendedName>
</protein>
<evidence type="ECO:0000259" key="6">
    <source>
        <dbReference type="Pfam" id="PF15469"/>
    </source>
</evidence>
<dbReference type="GO" id="GO:0015031">
    <property type="term" value="P:protein transport"/>
    <property type="evidence" value="ECO:0007669"/>
    <property type="project" value="UniProtKB-KW"/>
</dbReference>
<evidence type="ECO:0000256" key="5">
    <source>
        <dbReference type="SAM" id="MobiDB-lite"/>
    </source>
</evidence>
<dbReference type="PANTHER" id="PTHR13043">
    <property type="entry name" value="EXOCYST COMPLEX COMPONENT SEC5"/>
    <property type="match status" value="1"/>
</dbReference>
<dbReference type="Pfam" id="PF15469">
    <property type="entry name" value="Sec5"/>
    <property type="match status" value="2"/>
</dbReference>
<accession>A0AAW2Z2Q7</accession>
<proteinExistence type="inferred from homology"/>
<evidence type="ECO:0000256" key="2">
    <source>
        <dbReference type="ARBA" id="ARBA00022448"/>
    </source>
</evidence>
<dbReference type="InterPro" id="IPR039481">
    <property type="entry name" value="EXOC2/Sec5_N_dom"/>
</dbReference>
<dbReference type="AlphaFoldDB" id="A0AAW2Z2Q7"/>
<comment type="function">
    <text evidence="4">Component of the exocyst complex involved in the docking of exocytic vesicles with fusion sites on the plasma membrane.</text>
</comment>
<dbReference type="GO" id="GO:0006893">
    <property type="term" value="P:Golgi to plasma membrane transport"/>
    <property type="evidence" value="ECO:0007669"/>
    <property type="project" value="UniProtKB-UniRule"/>
</dbReference>
<evidence type="ECO:0000256" key="3">
    <source>
        <dbReference type="ARBA" id="ARBA00022483"/>
    </source>
</evidence>
<feature type="domain" description="Exocyst complex component EXOC2/Sec5 N-terminal" evidence="6">
    <location>
        <begin position="4"/>
        <end position="453"/>
    </location>
</feature>
<dbReference type="GO" id="GO:0000145">
    <property type="term" value="C:exocyst"/>
    <property type="evidence" value="ECO:0007669"/>
    <property type="project" value="UniProtKB-UniRule"/>
</dbReference>
<evidence type="ECO:0000313" key="8">
    <source>
        <dbReference type="Proteomes" id="UP001431209"/>
    </source>
</evidence>
<comment type="similarity">
    <text evidence="1 4">Belongs to the SEC5 family.</text>
</comment>
<feature type="domain" description="Exocyst complex component EXOC2/Sec5 N-terminal" evidence="6">
    <location>
        <begin position="479"/>
        <end position="689"/>
    </location>
</feature>
<evidence type="ECO:0000313" key="7">
    <source>
        <dbReference type="EMBL" id="KAL0483051.1"/>
    </source>
</evidence>
<keyword evidence="4" id="KW-0653">Protein transport</keyword>
<evidence type="ECO:0000256" key="4">
    <source>
        <dbReference type="RuleBase" id="RU365069"/>
    </source>
</evidence>
<feature type="region of interest" description="Disordered" evidence="5">
    <location>
        <begin position="442"/>
        <end position="484"/>
    </location>
</feature>
<feature type="compositionally biased region" description="Basic and acidic residues" evidence="5">
    <location>
        <begin position="445"/>
        <end position="457"/>
    </location>
</feature>
<gene>
    <name evidence="7" type="ORF">AKO1_014919</name>
</gene>
<dbReference type="PANTHER" id="PTHR13043:SF1">
    <property type="entry name" value="EXOCYST COMPLEX COMPONENT 2"/>
    <property type="match status" value="1"/>
</dbReference>
<evidence type="ECO:0000256" key="1">
    <source>
        <dbReference type="ARBA" id="ARBA00010578"/>
    </source>
</evidence>
<dbReference type="InterPro" id="IPR029175">
    <property type="entry name" value="EXOC2/Sec5"/>
</dbReference>
<keyword evidence="8" id="KW-1185">Reference proteome</keyword>
<keyword evidence="3 4" id="KW-0268">Exocytosis</keyword>
<comment type="caution">
    <text evidence="7">The sequence shown here is derived from an EMBL/GenBank/DDBJ whole genome shotgun (WGS) entry which is preliminary data.</text>
</comment>
<organism evidence="7 8">
    <name type="scientific">Acrasis kona</name>
    <dbReference type="NCBI Taxonomy" id="1008807"/>
    <lineage>
        <taxon>Eukaryota</taxon>
        <taxon>Discoba</taxon>
        <taxon>Heterolobosea</taxon>
        <taxon>Tetramitia</taxon>
        <taxon>Eutetramitia</taxon>
        <taxon>Acrasidae</taxon>
        <taxon>Acrasis</taxon>
    </lineage>
</organism>